<evidence type="ECO:0000256" key="3">
    <source>
        <dbReference type="ARBA" id="ARBA00023163"/>
    </source>
</evidence>
<dbReference type="Proteomes" id="UP000031196">
    <property type="component" value="Unassembled WGS sequence"/>
</dbReference>
<dbReference type="InterPro" id="IPR001647">
    <property type="entry name" value="HTH_TetR"/>
</dbReference>
<dbReference type="SUPFAM" id="SSF46689">
    <property type="entry name" value="Homeodomain-like"/>
    <property type="match status" value="1"/>
</dbReference>
<reference evidence="6 7" key="1">
    <citation type="submission" date="2014-12" db="EMBL/GenBank/DDBJ databases">
        <title>Genome sequencing of Arthrobacter phenanthrenivorans SWC37.</title>
        <authorList>
            <person name="Tan P.W."/>
            <person name="Chan K.-G."/>
        </authorList>
    </citation>
    <scope>NUCLEOTIDE SEQUENCE [LARGE SCALE GENOMIC DNA]</scope>
    <source>
        <strain evidence="6 7">SWC37</strain>
    </source>
</reference>
<dbReference type="Pfam" id="PF00440">
    <property type="entry name" value="TetR_N"/>
    <property type="match status" value="1"/>
</dbReference>
<dbReference type="SUPFAM" id="SSF48498">
    <property type="entry name" value="Tetracyclin repressor-like, C-terminal domain"/>
    <property type="match status" value="1"/>
</dbReference>
<keyword evidence="3" id="KW-0804">Transcription</keyword>
<proteinExistence type="predicted"/>
<protein>
    <submittedName>
        <fullName evidence="6">TetR family transcriptional regulator</fullName>
    </submittedName>
</protein>
<evidence type="ECO:0000313" key="7">
    <source>
        <dbReference type="Proteomes" id="UP000031196"/>
    </source>
</evidence>
<dbReference type="Gene3D" id="1.10.357.10">
    <property type="entry name" value="Tetracycline Repressor, domain 2"/>
    <property type="match status" value="1"/>
</dbReference>
<gene>
    <name evidence="6" type="ORF">RM50_05915</name>
</gene>
<evidence type="ECO:0000313" key="6">
    <source>
        <dbReference type="EMBL" id="KIC68213.1"/>
    </source>
</evidence>
<dbReference type="AlphaFoldDB" id="A0A0B4END2"/>
<feature type="domain" description="HTH tetR-type" evidence="5">
    <location>
        <begin position="7"/>
        <end position="67"/>
    </location>
</feature>
<dbReference type="InterPro" id="IPR009057">
    <property type="entry name" value="Homeodomain-like_sf"/>
</dbReference>
<dbReference type="GO" id="GO:0000976">
    <property type="term" value="F:transcription cis-regulatory region binding"/>
    <property type="evidence" value="ECO:0007669"/>
    <property type="project" value="TreeGrafter"/>
</dbReference>
<accession>A0A0B4END2</accession>
<evidence type="ECO:0000256" key="2">
    <source>
        <dbReference type="ARBA" id="ARBA00023125"/>
    </source>
</evidence>
<sequence length="242" mass="25700">MSLDGQLPPKMRLLRAAAELLAKSAGAPVSTRQITQLAGVSAPTLYHHFGDKEGLFDAVVAAGFEEYVAGERDFAPSGQPLEDIRRMWDNHVQFGLNQPELYLVMFGNIRPESRPAIVADAEALMEEMLNKAAAAGQLNVQPREAARSILAANVGVTLMLIAEPASERNLELSTMTRDAMIFAVSAEPASGPAPGGTGKSSVVVAAIALNAALQASHSDQLSSSELKLFLEWLHRISTSPAG</sequence>
<dbReference type="GO" id="GO:0003700">
    <property type="term" value="F:DNA-binding transcription factor activity"/>
    <property type="evidence" value="ECO:0007669"/>
    <property type="project" value="TreeGrafter"/>
</dbReference>
<dbReference type="InterPro" id="IPR050109">
    <property type="entry name" value="HTH-type_TetR-like_transc_reg"/>
</dbReference>
<dbReference type="PROSITE" id="PS50977">
    <property type="entry name" value="HTH_TETR_2"/>
    <property type="match status" value="1"/>
</dbReference>
<feature type="DNA-binding region" description="H-T-H motif" evidence="4">
    <location>
        <begin position="30"/>
        <end position="49"/>
    </location>
</feature>
<keyword evidence="1" id="KW-0805">Transcription regulation</keyword>
<dbReference type="EMBL" id="JWTB01000011">
    <property type="protein sequence ID" value="KIC68213.1"/>
    <property type="molecule type" value="Genomic_DNA"/>
</dbReference>
<dbReference type="PANTHER" id="PTHR30055:SF234">
    <property type="entry name" value="HTH-TYPE TRANSCRIPTIONAL REGULATOR BETI"/>
    <property type="match status" value="1"/>
</dbReference>
<dbReference type="OrthoDB" id="3784817at2"/>
<dbReference type="InterPro" id="IPR036271">
    <property type="entry name" value="Tet_transcr_reg_TetR-rel_C_sf"/>
</dbReference>
<dbReference type="PANTHER" id="PTHR30055">
    <property type="entry name" value="HTH-TYPE TRANSCRIPTIONAL REGULATOR RUTR"/>
    <property type="match status" value="1"/>
</dbReference>
<keyword evidence="2 4" id="KW-0238">DNA-binding</keyword>
<name>A0A0B4END2_PSEPS</name>
<organism evidence="6 7">
    <name type="scientific">Pseudarthrobacter phenanthrenivorans</name>
    <name type="common">Arthrobacter phenanthrenivorans</name>
    <dbReference type="NCBI Taxonomy" id="361575"/>
    <lineage>
        <taxon>Bacteria</taxon>
        <taxon>Bacillati</taxon>
        <taxon>Actinomycetota</taxon>
        <taxon>Actinomycetes</taxon>
        <taxon>Micrococcales</taxon>
        <taxon>Micrococcaceae</taxon>
        <taxon>Pseudarthrobacter</taxon>
    </lineage>
</organism>
<evidence type="ECO:0000259" key="5">
    <source>
        <dbReference type="PROSITE" id="PS50977"/>
    </source>
</evidence>
<dbReference type="PRINTS" id="PR00455">
    <property type="entry name" value="HTHTETR"/>
</dbReference>
<comment type="caution">
    <text evidence="6">The sequence shown here is derived from an EMBL/GenBank/DDBJ whole genome shotgun (WGS) entry which is preliminary data.</text>
</comment>
<dbReference type="RefSeq" id="WP_043450869.1">
    <property type="nucleotide sequence ID" value="NZ_JBFBKS010000007.1"/>
</dbReference>
<evidence type="ECO:0000256" key="4">
    <source>
        <dbReference type="PROSITE-ProRule" id="PRU00335"/>
    </source>
</evidence>
<evidence type="ECO:0000256" key="1">
    <source>
        <dbReference type="ARBA" id="ARBA00023015"/>
    </source>
</evidence>